<proteinExistence type="predicted"/>
<keyword evidence="4" id="KW-1185">Reference proteome</keyword>
<dbReference type="InterPro" id="IPR000182">
    <property type="entry name" value="GNAT_dom"/>
</dbReference>
<reference evidence="4" key="1">
    <citation type="journal article" date="2019" name="Int. J. Syst. Evol. Microbiol.">
        <title>The Global Catalogue of Microorganisms (GCM) 10K type strain sequencing project: providing services to taxonomists for standard genome sequencing and annotation.</title>
        <authorList>
            <consortium name="The Broad Institute Genomics Platform"/>
            <consortium name="The Broad Institute Genome Sequencing Center for Infectious Disease"/>
            <person name="Wu L."/>
            <person name="Ma J."/>
        </authorList>
    </citation>
    <scope>NUCLEOTIDE SEQUENCE [LARGE SCALE GENOMIC DNA]</scope>
    <source>
        <strain evidence="4">CCUG 59778</strain>
    </source>
</reference>
<dbReference type="EC" id="2.3.1.-" evidence="3"/>
<dbReference type="PANTHER" id="PTHR31438:SF1">
    <property type="entry name" value="LYSINE N-ACYLTRANSFERASE C17G9.06C-RELATED"/>
    <property type="match status" value="1"/>
</dbReference>
<dbReference type="Gene3D" id="3.40.630.30">
    <property type="match status" value="1"/>
</dbReference>
<organism evidence="3 4">
    <name type="scientific">Chungangia koreensis</name>
    <dbReference type="NCBI Taxonomy" id="752657"/>
    <lineage>
        <taxon>Bacteria</taxon>
        <taxon>Bacillati</taxon>
        <taxon>Bacillota</taxon>
        <taxon>Bacilli</taxon>
        <taxon>Lactobacillales</taxon>
        <taxon>Chungangia</taxon>
    </lineage>
</organism>
<sequence>MLWENGELSVRELVEKDAVQLAKWLSNPELLRYYEGRDNPFDLDKVMATFFHRKTGTNRCLVEWNKKPIGYIQYYVVDAEYRSKYGYDNFIGNLYGMDQFIGETDYWNRGIGTALVQSMSSYLIETEKADAIVMDPQAWNERAIRSYEKCGFAKIRLLPNHEYHEGEYRDCWLIEYKADRS</sequence>
<evidence type="ECO:0000259" key="2">
    <source>
        <dbReference type="PROSITE" id="PS51186"/>
    </source>
</evidence>
<gene>
    <name evidence="3" type="ORF">ACFOZY_08245</name>
</gene>
<keyword evidence="1" id="KW-0046">Antibiotic resistance</keyword>
<dbReference type="PROSITE" id="PS51186">
    <property type="entry name" value="GNAT"/>
    <property type="match status" value="1"/>
</dbReference>
<keyword evidence="3" id="KW-0012">Acyltransferase</keyword>
<evidence type="ECO:0000313" key="3">
    <source>
        <dbReference type="EMBL" id="MFC4410412.1"/>
    </source>
</evidence>
<accession>A0ABV8X734</accession>
<dbReference type="PANTHER" id="PTHR31438">
    <property type="entry name" value="LYSINE N-ACYLTRANSFERASE C17G9.06C-RELATED"/>
    <property type="match status" value="1"/>
</dbReference>
<evidence type="ECO:0000313" key="4">
    <source>
        <dbReference type="Proteomes" id="UP001595817"/>
    </source>
</evidence>
<dbReference type="Proteomes" id="UP001595817">
    <property type="component" value="Unassembled WGS sequence"/>
</dbReference>
<dbReference type="EMBL" id="JBHSEC010000014">
    <property type="protein sequence ID" value="MFC4410412.1"/>
    <property type="molecule type" value="Genomic_DNA"/>
</dbReference>
<dbReference type="SUPFAM" id="SSF55729">
    <property type="entry name" value="Acyl-CoA N-acyltransferases (Nat)"/>
    <property type="match status" value="1"/>
</dbReference>
<comment type="caution">
    <text evidence="3">The sequence shown here is derived from an EMBL/GenBank/DDBJ whole genome shotgun (WGS) entry which is preliminary data.</text>
</comment>
<name>A0ABV8X734_9LACT</name>
<protein>
    <submittedName>
        <fullName evidence="3">GNAT family N-acetyltransferase</fullName>
        <ecNumber evidence="3">2.3.1.-</ecNumber>
    </submittedName>
</protein>
<dbReference type="InterPro" id="IPR016181">
    <property type="entry name" value="Acyl_CoA_acyltransferase"/>
</dbReference>
<evidence type="ECO:0000256" key="1">
    <source>
        <dbReference type="ARBA" id="ARBA00023251"/>
    </source>
</evidence>
<dbReference type="Pfam" id="PF13523">
    <property type="entry name" value="Acetyltransf_8"/>
    <property type="match status" value="1"/>
</dbReference>
<keyword evidence="3" id="KW-0808">Transferase</keyword>
<feature type="domain" description="N-acetyltransferase" evidence="2">
    <location>
        <begin position="8"/>
        <end position="175"/>
    </location>
</feature>
<dbReference type="GO" id="GO:0016746">
    <property type="term" value="F:acyltransferase activity"/>
    <property type="evidence" value="ECO:0007669"/>
    <property type="project" value="UniProtKB-KW"/>
</dbReference>
<dbReference type="RefSeq" id="WP_378154221.1">
    <property type="nucleotide sequence ID" value="NZ_JBHSEC010000014.1"/>
</dbReference>